<gene>
    <name evidence="11" type="ORF">J437_LFUL012931</name>
</gene>
<proteinExistence type="predicted"/>
<evidence type="ECO:0000313" key="11">
    <source>
        <dbReference type="EMBL" id="KAG8233567.1"/>
    </source>
</evidence>
<dbReference type="EMBL" id="KZ308730">
    <property type="protein sequence ID" value="KAG8233567.1"/>
    <property type="molecule type" value="Genomic_DNA"/>
</dbReference>
<dbReference type="InterPro" id="IPR017981">
    <property type="entry name" value="GPCR_2-like_7TM"/>
</dbReference>
<reference evidence="11" key="1">
    <citation type="submission" date="2013-04" db="EMBL/GenBank/DDBJ databases">
        <authorList>
            <person name="Qu J."/>
            <person name="Murali S.C."/>
            <person name="Bandaranaike D."/>
            <person name="Bellair M."/>
            <person name="Blankenburg K."/>
            <person name="Chao H."/>
            <person name="Dinh H."/>
            <person name="Doddapaneni H."/>
            <person name="Downs B."/>
            <person name="Dugan-Rocha S."/>
            <person name="Elkadiri S."/>
            <person name="Gnanaolivu R.D."/>
            <person name="Hernandez B."/>
            <person name="Javaid M."/>
            <person name="Jayaseelan J.C."/>
            <person name="Lee S."/>
            <person name="Li M."/>
            <person name="Ming W."/>
            <person name="Munidasa M."/>
            <person name="Muniz J."/>
            <person name="Nguyen L."/>
            <person name="Ongeri F."/>
            <person name="Osuji N."/>
            <person name="Pu L.-L."/>
            <person name="Puazo M."/>
            <person name="Qu C."/>
            <person name="Quiroz J."/>
            <person name="Raj R."/>
            <person name="Weissenberger G."/>
            <person name="Xin Y."/>
            <person name="Zou X."/>
            <person name="Han Y."/>
            <person name="Richards S."/>
            <person name="Worley K."/>
            <person name="Muzny D."/>
            <person name="Gibbs R."/>
        </authorList>
    </citation>
    <scope>NUCLEOTIDE SEQUENCE</scope>
    <source>
        <strain evidence="11">Sampled in the wild</strain>
    </source>
</reference>
<dbReference type="Proteomes" id="UP000792457">
    <property type="component" value="Unassembled WGS sequence"/>
</dbReference>
<dbReference type="GO" id="GO:0005886">
    <property type="term" value="C:plasma membrane"/>
    <property type="evidence" value="ECO:0007669"/>
    <property type="project" value="TreeGrafter"/>
</dbReference>
<evidence type="ECO:0000256" key="4">
    <source>
        <dbReference type="ARBA" id="ARBA00023040"/>
    </source>
</evidence>
<protein>
    <recommendedName>
        <fullName evidence="10">G-protein coupled receptors family 2 profile 2 domain-containing protein</fullName>
    </recommendedName>
</protein>
<keyword evidence="12" id="KW-1185">Reference proteome</keyword>
<dbReference type="OrthoDB" id="16753at2759"/>
<evidence type="ECO:0000256" key="8">
    <source>
        <dbReference type="SAM" id="MobiDB-lite"/>
    </source>
</evidence>
<evidence type="ECO:0000256" key="7">
    <source>
        <dbReference type="ARBA" id="ARBA00023224"/>
    </source>
</evidence>
<sequence length="328" mass="37424">MSKETRKPAKEGSTSRRCVGGLDARKARKAEATKQCLDNGEWLSLPEEPNSTWTNYSQCLPKGSVVTLVIPFRGTDTNVSLTQEKWIPIVKMLTQTGYSVSLITLIAAFIIMASFKRLRCPRNILHMHLFASFIMRAFMSLLKDSLFVEGLGLPSKVLVQDGQIFISQEEHSWICKLVVVLWQFFIMANYSWVLMEGMYLHNLIFLALFSDTSSITMYVILGWGLPVLAVVPWVALRAMLEDTHCWTTNDNSLFFLVIRIPIVASVLINFGMFINIVRVLLLKLKSSISEETRRYRYRRWAKSTLVLVPLFGIHYAIFLGMSYSMGKE</sequence>
<feature type="region of interest" description="Disordered" evidence="8">
    <location>
        <begin position="1"/>
        <end position="20"/>
    </location>
</feature>
<feature type="transmembrane region" description="Helical" evidence="9">
    <location>
        <begin position="215"/>
        <end position="236"/>
    </location>
</feature>
<feature type="transmembrane region" description="Helical" evidence="9">
    <location>
        <begin position="303"/>
        <end position="323"/>
    </location>
</feature>
<dbReference type="AlphaFoldDB" id="A0A8K0KEL6"/>
<dbReference type="Gene3D" id="1.20.1070.10">
    <property type="entry name" value="Rhodopsin 7-helix transmembrane proteins"/>
    <property type="match status" value="1"/>
</dbReference>
<evidence type="ECO:0000256" key="5">
    <source>
        <dbReference type="ARBA" id="ARBA00023136"/>
    </source>
</evidence>
<keyword evidence="3 9" id="KW-1133">Transmembrane helix</keyword>
<dbReference type="InterPro" id="IPR050332">
    <property type="entry name" value="GPCR_2"/>
</dbReference>
<dbReference type="PANTHER" id="PTHR45620:SF1">
    <property type="entry name" value="G-PROTEIN COUPLED RECEPTORS FAMILY 2 PROFILE 2 DOMAIN-CONTAINING PROTEIN"/>
    <property type="match status" value="1"/>
</dbReference>
<dbReference type="PRINTS" id="PR00249">
    <property type="entry name" value="GPCRSECRETIN"/>
</dbReference>
<dbReference type="PROSITE" id="PS50261">
    <property type="entry name" value="G_PROTEIN_RECEP_F2_4"/>
    <property type="match status" value="1"/>
</dbReference>
<keyword evidence="6" id="KW-0675">Receptor</keyword>
<keyword evidence="5 9" id="KW-0472">Membrane</keyword>
<comment type="subcellular location">
    <subcellularLocation>
        <location evidence="1">Membrane</location>
        <topology evidence="1">Multi-pass membrane protein</topology>
    </subcellularLocation>
</comment>
<evidence type="ECO:0000256" key="6">
    <source>
        <dbReference type="ARBA" id="ARBA00023170"/>
    </source>
</evidence>
<evidence type="ECO:0000256" key="3">
    <source>
        <dbReference type="ARBA" id="ARBA00022989"/>
    </source>
</evidence>
<dbReference type="GO" id="GO:0007166">
    <property type="term" value="P:cell surface receptor signaling pathway"/>
    <property type="evidence" value="ECO:0007669"/>
    <property type="project" value="InterPro"/>
</dbReference>
<evidence type="ECO:0000256" key="1">
    <source>
        <dbReference type="ARBA" id="ARBA00004141"/>
    </source>
</evidence>
<name>A0A8K0KEL6_LADFU</name>
<keyword evidence="4" id="KW-0297">G-protein coupled receptor</keyword>
<feature type="compositionally biased region" description="Basic and acidic residues" evidence="8">
    <location>
        <begin position="1"/>
        <end position="14"/>
    </location>
</feature>
<dbReference type="InterPro" id="IPR000832">
    <property type="entry name" value="GPCR_2_secretin-like"/>
</dbReference>
<comment type="caution">
    <text evidence="11">The sequence shown here is derived from an EMBL/GenBank/DDBJ whole genome shotgun (WGS) entry which is preliminary data.</text>
</comment>
<feature type="transmembrane region" description="Helical" evidence="9">
    <location>
        <begin position="256"/>
        <end position="282"/>
    </location>
</feature>
<dbReference type="PANTHER" id="PTHR45620">
    <property type="entry name" value="PDF RECEPTOR-LIKE PROTEIN-RELATED"/>
    <property type="match status" value="1"/>
</dbReference>
<dbReference type="GO" id="GO:0008528">
    <property type="term" value="F:G protein-coupled peptide receptor activity"/>
    <property type="evidence" value="ECO:0007669"/>
    <property type="project" value="TreeGrafter"/>
</dbReference>
<evidence type="ECO:0000313" key="12">
    <source>
        <dbReference type="Proteomes" id="UP000792457"/>
    </source>
</evidence>
<reference evidence="11" key="2">
    <citation type="submission" date="2017-10" db="EMBL/GenBank/DDBJ databases">
        <title>Ladona fulva Genome sequencing and assembly.</title>
        <authorList>
            <person name="Murali S."/>
            <person name="Richards S."/>
            <person name="Bandaranaike D."/>
            <person name="Bellair M."/>
            <person name="Blankenburg K."/>
            <person name="Chao H."/>
            <person name="Dinh H."/>
            <person name="Doddapaneni H."/>
            <person name="Dugan-Rocha S."/>
            <person name="Elkadiri S."/>
            <person name="Gnanaolivu R."/>
            <person name="Hernandez B."/>
            <person name="Skinner E."/>
            <person name="Javaid M."/>
            <person name="Lee S."/>
            <person name="Li M."/>
            <person name="Ming W."/>
            <person name="Munidasa M."/>
            <person name="Muniz J."/>
            <person name="Nguyen L."/>
            <person name="Hughes D."/>
            <person name="Osuji N."/>
            <person name="Pu L.-L."/>
            <person name="Puazo M."/>
            <person name="Qu C."/>
            <person name="Quiroz J."/>
            <person name="Raj R."/>
            <person name="Weissenberger G."/>
            <person name="Xin Y."/>
            <person name="Zou X."/>
            <person name="Han Y."/>
            <person name="Worley K."/>
            <person name="Muzny D."/>
            <person name="Gibbs R."/>
        </authorList>
    </citation>
    <scope>NUCLEOTIDE SEQUENCE</scope>
    <source>
        <strain evidence="11">Sampled in the wild</strain>
    </source>
</reference>
<organism evidence="11 12">
    <name type="scientific">Ladona fulva</name>
    <name type="common">Scarce chaser dragonfly</name>
    <name type="synonym">Libellula fulva</name>
    <dbReference type="NCBI Taxonomy" id="123851"/>
    <lineage>
        <taxon>Eukaryota</taxon>
        <taxon>Metazoa</taxon>
        <taxon>Ecdysozoa</taxon>
        <taxon>Arthropoda</taxon>
        <taxon>Hexapoda</taxon>
        <taxon>Insecta</taxon>
        <taxon>Pterygota</taxon>
        <taxon>Palaeoptera</taxon>
        <taxon>Odonata</taxon>
        <taxon>Epiprocta</taxon>
        <taxon>Anisoptera</taxon>
        <taxon>Libelluloidea</taxon>
        <taxon>Libellulidae</taxon>
        <taxon>Ladona</taxon>
    </lineage>
</organism>
<evidence type="ECO:0000256" key="2">
    <source>
        <dbReference type="ARBA" id="ARBA00022692"/>
    </source>
</evidence>
<evidence type="ECO:0000256" key="9">
    <source>
        <dbReference type="SAM" id="Phobius"/>
    </source>
</evidence>
<dbReference type="GO" id="GO:0007188">
    <property type="term" value="P:adenylate cyclase-modulating G protein-coupled receptor signaling pathway"/>
    <property type="evidence" value="ECO:0007669"/>
    <property type="project" value="TreeGrafter"/>
</dbReference>
<feature type="domain" description="G-protein coupled receptors family 2 profile 2" evidence="10">
    <location>
        <begin position="90"/>
        <end position="328"/>
    </location>
</feature>
<accession>A0A8K0KEL6</accession>
<feature type="transmembrane region" description="Helical" evidence="9">
    <location>
        <begin position="96"/>
        <end position="115"/>
    </location>
</feature>
<dbReference type="Pfam" id="PF00002">
    <property type="entry name" value="7tm_2"/>
    <property type="match status" value="1"/>
</dbReference>
<dbReference type="Gene3D" id="4.10.1240.10">
    <property type="entry name" value="GPCR, family 2, extracellular hormone receptor domain"/>
    <property type="match status" value="1"/>
</dbReference>
<dbReference type="GO" id="GO:0017046">
    <property type="term" value="F:peptide hormone binding"/>
    <property type="evidence" value="ECO:0007669"/>
    <property type="project" value="TreeGrafter"/>
</dbReference>
<keyword evidence="7" id="KW-0807">Transducer</keyword>
<dbReference type="InterPro" id="IPR036445">
    <property type="entry name" value="GPCR_2_extracell_dom_sf"/>
</dbReference>
<evidence type="ECO:0000259" key="10">
    <source>
        <dbReference type="PROSITE" id="PS50261"/>
    </source>
</evidence>
<keyword evidence="2 9" id="KW-0812">Transmembrane</keyword>